<feature type="transmembrane region" description="Helical" evidence="1">
    <location>
        <begin position="12"/>
        <end position="31"/>
    </location>
</feature>
<name>A0AAP8PQJ8_9STAP</name>
<dbReference type="InterPro" id="IPR038770">
    <property type="entry name" value="Na+/solute_symporter_sf"/>
</dbReference>
<dbReference type="RefSeq" id="WP_059107420.1">
    <property type="nucleotide sequence ID" value="NZ_LLER01000010.1"/>
</dbReference>
<keyword evidence="1" id="KW-1133">Transmembrane helix</keyword>
<dbReference type="Proteomes" id="UP000242470">
    <property type="component" value="Unassembled WGS sequence"/>
</dbReference>
<dbReference type="Gene3D" id="1.20.1530.20">
    <property type="match status" value="1"/>
</dbReference>
<evidence type="ECO:0000256" key="1">
    <source>
        <dbReference type="SAM" id="Phobius"/>
    </source>
</evidence>
<keyword evidence="1" id="KW-0812">Transmembrane</keyword>
<feature type="transmembrane region" description="Helical" evidence="1">
    <location>
        <begin position="37"/>
        <end position="58"/>
    </location>
</feature>
<sequence length="59" mass="6866">MNNIKEKIEIYQAYIYFGAVIVAMIFGLLLPDIAKHFSSFTMGLLFLLMLVMFLQLPFF</sequence>
<proteinExistence type="predicted"/>
<organism evidence="2 3">
    <name type="scientific">Staphylococcus auricularis</name>
    <dbReference type="NCBI Taxonomy" id="29379"/>
    <lineage>
        <taxon>Bacteria</taxon>
        <taxon>Bacillati</taxon>
        <taxon>Bacillota</taxon>
        <taxon>Bacilli</taxon>
        <taxon>Bacillales</taxon>
        <taxon>Staphylococcaceae</taxon>
        <taxon>Staphylococcus</taxon>
    </lineage>
</organism>
<dbReference type="EMBL" id="PPQW01000009">
    <property type="protein sequence ID" value="PNZ68816.1"/>
    <property type="molecule type" value="Genomic_DNA"/>
</dbReference>
<evidence type="ECO:0000313" key="2">
    <source>
        <dbReference type="EMBL" id="PNZ68816.1"/>
    </source>
</evidence>
<dbReference type="AlphaFoldDB" id="A0AAP8PQJ8"/>
<gene>
    <name evidence="2" type="ORF">CD158_02490</name>
</gene>
<evidence type="ECO:0000313" key="3">
    <source>
        <dbReference type="Proteomes" id="UP000242470"/>
    </source>
</evidence>
<accession>A0AAP8PQJ8</accession>
<reference evidence="2 3" key="1">
    <citation type="submission" date="2017-08" db="EMBL/GenBank/DDBJ databases">
        <title>Draft genome sequences of 64 type strains of genus Staph aureus.</title>
        <authorList>
            <person name="Cole K."/>
            <person name="Golubchik T."/>
            <person name="Russell J."/>
            <person name="Foster D."/>
            <person name="Llewelyn M."/>
            <person name="Wilson D."/>
            <person name="Crook D."/>
            <person name="Paul J."/>
        </authorList>
    </citation>
    <scope>NUCLEOTIDE SEQUENCE [LARGE SCALE GENOMIC DNA]</scope>
    <source>
        <strain evidence="2 3">NCTC 12101</strain>
    </source>
</reference>
<comment type="caution">
    <text evidence="2">The sequence shown here is derived from an EMBL/GenBank/DDBJ whole genome shotgun (WGS) entry which is preliminary data.</text>
</comment>
<protein>
    <submittedName>
        <fullName evidence="2">Uncharacterized protein</fullName>
    </submittedName>
</protein>
<keyword evidence="1" id="KW-0472">Membrane</keyword>